<dbReference type="GO" id="GO:0016020">
    <property type="term" value="C:membrane"/>
    <property type="evidence" value="ECO:0007669"/>
    <property type="project" value="TreeGrafter"/>
</dbReference>
<dbReference type="GO" id="GO:0004252">
    <property type="term" value="F:serine-type endopeptidase activity"/>
    <property type="evidence" value="ECO:0007669"/>
    <property type="project" value="UniProtKB-UniRule"/>
</dbReference>
<dbReference type="InterPro" id="IPR034182">
    <property type="entry name" value="Kexin/furin"/>
</dbReference>
<dbReference type="PROSITE" id="PS00136">
    <property type="entry name" value="SUBTILASE_ASP"/>
    <property type="match status" value="1"/>
</dbReference>
<evidence type="ECO:0000256" key="6">
    <source>
        <dbReference type="ARBA" id="ARBA00022837"/>
    </source>
</evidence>
<dbReference type="PRINTS" id="PR00723">
    <property type="entry name" value="SUBTILISIN"/>
</dbReference>
<evidence type="ECO:0000259" key="10">
    <source>
        <dbReference type="PROSITE" id="PS51829"/>
    </source>
</evidence>
<gene>
    <name evidence="11" type="ORF">AWB79_03839</name>
</gene>
<proteinExistence type="inferred from homology"/>
<organism evidence="11 12">
    <name type="scientific">Caballeronia hypogeia</name>
    <dbReference type="NCBI Taxonomy" id="1777140"/>
    <lineage>
        <taxon>Bacteria</taxon>
        <taxon>Pseudomonadati</taxon>
        <taxon>Pseudomonadota</taxon>
        <taxon>Betaproteobacteria</taxon>
        <taxon>Burkholderiales</taxon>
        <taxon>Burkholderiaceae</taxon>
        <taxon>Caballeronia</taxon>
    </lineage>
</organism>
<dbReference type="AlphaFoldDB" id="A0A158BN32"/>
<dbReference type="GO" id="GO:0012505">
    <property type="term" value="C:endomembrane system"/>
    <property type="evidence" value="ECO:0007669"/>
    <property type="project" value="UniProtKB-ARBA"/>
</dbReference>
<dbReference type="InterPro" id="IPR002884">
    <property type="entry name" value="P_dom"/>
</dbReference>
<dbReference type="PROSITE" id="PS51892">
    <property type="entry name" value="SUBTILASE"/>
    <property type="match status" value="1"/>
</dbReference>
<dbReference type="Proteomes" id="UP000054851">
    <property type="component" value="Unassembled WGS sequence"/>
</dbReference>
<evidence type="ECO:0000256" key="9">
    <source>
        <dbReference type="SAM" id="MobiDB-lite"/>
    </source>
</evidence>
<dbReference type="EMBL" id="FCOA02000012">
    <property type="protein sequence ID" value="SAK70697.1"/>
    <property type="molecule type" value="Genomic_DNA"/>
</dbReference>
<dbReference type="InterPro" id="IPR000209">
    <property type="entry name" value="Peptidase_S8/S53_dom"/>
</dbReference>
<keyword evidence="6" id="KW-0106">Calcium</keyword>
<keyword evidence="12" id="KW-1185">Reference proteome</keyword>
<feature type="active site" description="Charge relay system" evidence="7 8">
    <location>
        <position position="405"/>
    </location>
</feature>
<dbReference type="PROSITE" id="PS00138">
    <property type="entry name" value="SUBTILASE_SER"/>
    <property type="match status" value="1"/>
</dbReference>
<name>A0A158BN32_9BURK</name>
<dbReference type="Pfam" id="PF01483">
    <property type="entry name" value="P_proprotein"/>
    <property type="match status" value="1"/>
</dbReference>
<evidence type="ECO:0000256" key="4">
    <source>
        <dbReference type="ARBA" id="ARBA00022801"/>
    </source>
</evidence>
<feature type="active site" description="Charge relay system" evidence="7 8">
    <location>
        <position position="134"/>
    </location>
</feature>
<dbReference type="Gene3D" id="3.40.50.200">
    <property type="entry name" value="Peptidase S8/S53 domain"/>
    <property type="match status" value="1"/>
</dbReference>
<dbReference type="STRING" id="1777140.AWB79_03839"/>
<evidence type="ECO:0000256" key="7">
    <source>
        <dbReference type="PIRSR" id="PIRSR615500-1"/>
    </source>
</evidence>
<keyword evidence="4 8" id="KW-0378">Hydrolase</keyword>
<keyword evidence="2 8" id="KW-0645">Protease</keyword>
<dbReference type="CDD" id="cd04059">
    <property type="entry name" value="Peptidases_S8_Protein_convertases_Kexins_Furin-like"/>
    <property type="match status" value="1"/>
</dbReference>
<comment type="similarity">
    <text evidence="1">Belongs to the peptidase S8 family. Furin subfamily.</text>
</comment>
<evidence type="ECO:0000256" key="3">
    <source>
        <dbReference type="ARBA" id="ARBA00022729"/>
    </source>
</evidence>
<dbReference type="GO" id="GO:0008237">
    <property type="term" value="F:metallopeptidase activity"/>
    <property type="evidence" value="ECO:0007669"/>
    <property type="project" value="UniProtKB-KW"/>
</dbReference>
<dbReference type="PROSITE" id="PS51829">
    <property type="entry name" value="P_HOMO_B"/>
    <property type="match status" value="1"/>
</dbReference>
<keyword evidence="5 8" id="KW-0720">Serine protease</keyword>
<dbReference type="PROSITE" id="PS51257">
    <property type="entry name" value="PROKAR_LIPOPROTEIN"/>
    <property type="match status" value="1"/>
</dbReference>
<keyword evidence="3" id="KW-0732">Signal</keyword>
<dbReference type="Gene3D" id="2.60.120.260">
    <property type="entry name" value="Galactose-binding domain-like"/>
    <property type="match status" value="1"/>
</dbReference>
<evidence type="ECO:0000256" key="8">
    <source>
        <dbReference type="PROSITE-ProRule" id="PRU01240"/>
    </source>
</evidence>
<dbReference type="InterPro" id="IPR023828">
    <property type="entry name" value="Peptidase_S8_Ser-AS"/>
</dbReference>
<dbReference type="RefSeq" id="WP_157695805.1">
    <property type="nucleotide sequence ID" value="NZ_FCOA02000012.1"/>
</dbReference>
<evidence type="ECO:0000256" key="1">
    <source>
        <dbReference type="ARBA" id="ARBA00005325"/>
    </source>
</evidence>
<reference evidence="11" key="1">
    <citation type="submission" date="2016-01" db="EMBL/GenBank/DDBJ databases">
        <authorList>
            <person name="Peeters C."/>
        </authorList>
    </citation>
    <scope>NUCLEOTIDE SEQUENCE</scope>
    <source>
        <strain evidence="11">LMG 29322</strain>
    </source>
</reference>
<sequence>MRSLSQTLSIAVFSAAALLSGCGGGGDGGGSGSNASGTSGRGISGGGTSGGGATGGGTSGGGTTGGGTSSGSTGGGTLTPPKKPDPLEQYQWHLKNTGQNAFAGVPGVSGFDLNVDSLYQAGMTGKGVKVSVLDSGVDAAHEDLAANIDPNLLATPTADGATIGASTLPESHGTAVAGLIGAVAGNGVGVRGVAPGVTLGAISVLGCTDCGGATTDPATLGGASYSSSIDIFSGSFGMAPTAPVEYSPFTSSAEIALNGLQQLRQGKGAVYIRSAGNYYAYTRGGSCTTSRALQVSCGNANLDAQRTSPVTILVAAVNAQGKHSSYSSAGSNILVSGFGGEFGYADPSKKPAGPALVTTDVSGCSRGAVKTDKTNYRNDFDTPGTAINLQLNASCNYMSTMNGTSAAAPTVTGVVALMLQANPNLTWRDVRVILASTARQIDVGHVAPTTTLPSGETYTPEPAWLRNAAGMWFDNLYGFGLVDAAAAVAMARSYTSYLTGPMKESGQSLQFESANGTSIAMGKVSGTEFPITLGGSVPVSKVESVRVVLTLGNATPGDLAVELISPSGTRSVLLQAYNVLQGTDISIPSMTLASNVFLGEPAKGVWKLRLIDVNRRDGDTPMVLQRAIVNVMGS</sequence>
<dbReference type="InterPro" id="IPR036852">
    <property type="entry name" value="Peptidase_S8/S53_dom_sf"/>
</dbReference>
<dbReference type="PROSITE" id="PS00137">
    <property type="entry name" value="SUBTILASE_HIS"/>
    <property type="match status" value="1"/>
</dbReference>
<feature type="region of interest" description="Disordered" evidence="9">
    <location>
        <begin position="26"/>
        <end position="88"/>
    </location>
</feature>
<dbReference type="PANTHER" id="PTHR42884:SF14">
    <property type="entry name" value="NEUROENDOCRINE CONVERTASE 1"/>
    <property type="match status" value="1"/>
</dbReference>
<dbReference type="SUPFAM" id="SSF52743">
    <property type="entry name" value="Subtilisin-like"/>
    <property type="match status" value="1"/>
</dbReference>
<dbReference type="PANTHER" id="PTHR42884">
    <property type="entry name" value="PROPROTEIN CONVERTASE SUBTILISIN/KEXIN-RELATED"/>
    <property type="match status" value="1"/>
</dbReference>
<evidence type="ECO:0000313" key="11">
    <source>
        <dbReference type="EMBL" id="SAK70697.1"/>
    </source>
</evidence>
<dbReference type="OrthoDB" id="1676884at2"/>
<comment type="caution">
    <text evidence="11">The sequence shown here is derived from an EMBL/GenBank/DDBJ whole genome shotgun (WGS) entry which is preliminary data.</text>
</comment>
<dbReference type="InterPro" id="IPR023827">
    <property type="entry name" value="Peptidase_S8_Asp-AS"/>
</dbReference>
<protein>
    <submittedName>
        <fullName evidence="11">Serine metalloprotease MrpA</fullName>
    </submittedName>
</protein>
<dbReference type="GO" id="GO:0005737">
    <property type="term" value="C:cytoplasm"/>
    <property type="evidence" value="ECO:0007669"/>
    <property type="project" value="UniProtKB-ARBA"/>
</dbReference>
<dbReference type="GO" id="GO:0016485">
    <property type="term" value="P:protein processing"/>
    <property type="evidence" value="ECO:0007669"/>
    <property type="project" value="TreeGrafter"/>
</dbReference>
<evidence type="ECO:0000313" key="12">
    <source>
        <dbReference type="Proteomes" id="UP000054851"/>
    </source>
</evidence>
<evidence type="ECO:0000256" key="2">
    <source>
        <dbReference type="ARBA" id="ARBA00022670"/>
    </source>
</evidence>
<feature type="active site" description="Charge relay system" evidence="7 8">
    <location>
        <position position="172"/>
    </location>
</feature>
<dbReference type="InterPro" id="IPR015500">
    <property type="entry name" value="Peptidase_S8_subtilisin-rel"/>
</dbReference>
<dbReference type="InterPro" id="IPR022398">
    <property type="entry name" value="Peptidase_S8_His-AS"/>
</dbReference>
<dbReference type="InterPro" id="IPR008979">
    <property type="entry name" value="Galactose-bd-like_sf"/>
</dbReference>
<feature type="domain" description="P/Homo B" evidence="10">
    <location>
        <begin position="499"/>
        <end position="634"/>
    </location>
</feature>
<dbReference type="SUPFAM" id="SSF49785">
    <property type="entry name" value="Galactose-binding domain-like"/>
    <property type="match status" value="1"/>
</dbReference>
<feature type="compositionally biased region" description="Gly residues" evidence="9">
    <location>
        <begin position="39"/>
        <end position="77"/>
    </location>
</feature>
<keyword evidence="11" id="KW-0482">Metalloprotease</keyword>
<accession>A0A158BN32</accession>
<dbReference type="Pfam" id="PF00082">
    <property type="entry name" value="Peptidase_S8"/>
    <property type="match status" value="1"/>
</dbReference>
<evidence type="ECO:0000256" key="5">
    <source>
        <dbReference type="ARBA" id="ARBA00022825"/>
    </source>
</evidence>